<evidence type="ECO:0000313" key="1">
    <source>
        <dbReference type="EMBL" id="GIF75673.1"/>
    </source>
</evidence>
<evidence type="ECO:0000313" key="2">
    <source>
        <dbReference type="Proteomes" id="UP000604117"/>
    </source>
</evidence>
<protein>
    <recommendedName>
        <fullName evidence="3">TniQ protein</fullName>
    </recommendedName>
</protein>
<keyword evidence="2" id="KW-1185">Reference proteome</keyword>
<comment type="caution">
    <text evidence="1">The sequence shown here is derived from an EMBL/GenBank/DDBJ whole genome shotgun (WGS) entry which is preliminary data.</text>
</comment>
<name>A0ABQ4CWK2_9ACTN</name>
<dbReference type="RefSeq" id="WP_203716525.1">
    <property type="nucleotide sequence ID" value="NZ_BONE01000046.1"/>
</dbReference>
<evidence type="ECO:0008006" key="3">
    <source>
        <dbReference type="Google" id="ProtNLM"/>
    </source>
</evidence>
<organism evidence="1 2">
    <name type="scientific">Asanoa siamensis</name>
    <dbReference type="NCBI Taxonomy" id="926357"/>
    <lineage>
        <taxon>Bacteria</taxon>
        <taxon>Bacillati</taxon>
        <taxon>Actinomycetota</taxon>
        <taxon>Actinomycetes</taxon>
        <taxon>Micromonosporales</taxon>
        <taxon>Micromonosporaceae</taxon>
        <taxon>Asanoa</taxon>
    </lineage>
</organism>
<accession>A0ABQ4CWK2</accession>
<dbReference type="EMBL" id="BONE01000046">
    <property type="protein sequence ID" value="GIF75673.1"/>
    <property type="molecule type" value="Genomic_DNA"/>
</dbReference>
<sequence>MKTWQQTAQQLPVQVRPIRGETTISYVFRLADANDLARPTILLGALGRPTRGLTQFLIDDYDVRLNSLALQRLETFTGTPPGRLRSVLPGLHHPGDALPEEIPAMRVVKAYNLHDPCDHCTARLPGRRAAKVYTLYFPVLCRKHRRWLATKTDLTHTPEIITAHRRHGRLLAATGDREWTYQQLHVANWIVSGWARSSHRTIPRLHELWQTRDNLLTGRHNLFNPSNLLIYPEAVALAEIFCDLEWRRHVAMVRERQMTNFYKRIAARLNQSGDFADWLSRPSMRLRRRGGFDWMANPLQQWISQLRHTHQKIRTEFYERHNGFSQTPFPETRHFK</sequence>
<proteinExistence type="predicted"/>
<reference evidence="1 2" key="1">
    <citation type="submission" date="2021-01" db="EMBL/GenBank/DDBJ databases">
        <title>Whole genome shotgun sequence of Asanoa siamensis NBRC 107932.</title>
        <authorList>
            <person name="Komaki H."/>
            <person name="Tamura T."/>
        </authorList>
    </citation>
    <scope>NUCLEOTIDE SEQUENCE [LARGE SCALE GENOMIC DNA]</scope>
    <source>
        <strain evidence="1 2">NBRC 107932</strain>
    </source>
</reference>
<dbReference type="Proteomes" id="UP000604117">
    <property type="component" value="Unassembled WGS sequence"/>
</dbReference>
<gene>
    <name evidence="1" type="ORF">Asi02nite_51910</name>
</gene>